<evidence type="ECO:0000256" key="9">
    <source>
        <dbReference type="ARBA" id="ARBA00023065"/>
    </source>
</evidence>
<keyword evidence="7 16" id="KW-0732">Signal</keyword>
<evidence type="ECO:0000313" key="19">
    <source>
        <dbReference type="EMBL" id="MQY48611.1"/>
    </source>
</evidence>
<evidence type="ECO:0000256" key="12">
    <source>
        <dbReference type="ARBA" id="ARBA00023170"/>
    </source>
</evidence>
<keyword evidence="4 14" id="KW-1134">Transmembrane beta strand</keyword>
<dbReference type="PANTHER" id="PTHR32552:SF68">
    <property type="entry name" value="FERRICHROME OUTER MEMBRANE TRANSPORTER_PHAGE RECEPTOR"/>
    <property type="match status" value="1"/>
</dbReference>
<keyword evidence="5" id="KW-0410">Iron transport</keyword>
<dbReference type="InterPro" id="IPR039426">
    <property type="entry name" value="TonB-dep_rcpt-like"/>
</dbReference>
<dbReference type="GO" id="GO:0038023">
    <property type="term" value="F:signaling receptor activity"/>
    <property type="evidence" value="ECO:0007669"/>
    <property type="project" value="InterPro"/>
</dbReference>
<feature type="chain" id="PRO_5025352055" evidence="16">
    <location>
        <begin position="28"/>
        <end position="712"/>
    </location>
</feature>
<evidence type="ECO:0000256" key="11">
    <source>
        <dbReference type="ARBA" id="ARBA00023136"/>
    </source>
</evidence>
<reference evidence="19 20" key="1">
    <citation type="submission" date="2019-11" db="EMBL/GenBank/DDBJ databases">
        <title>Genome analysis of Rhizobacterium cereale a novel genus and species isolated from maize roots in North Spain.</title>
        <authorList>
            <person name="Menendez E."/>
            <person name="Flores-Felix J.D."/>
            <person name="Ramirez-Bahena M.-H."/>
            <person name="Igual J.M."/>
            <person name="Garcia-Fraile P."/>
            <person name="Peix A."/>
            <person name="Velazquez E."/>
        </authorList>
    </citation>
    <scope>NUCLEOTIDE SEQUENCE [LARGE SCALE GENOMIC DNA]</scope>
    <source>
        <strain evidence="19 20">RZME27</strain>
    </source>
</reference>
<dbReference type="Proteomes" id="UP000435138">
    <property type="component" value="Unassembled WGS sequence"/>
</dbReference>
<dbReference type="Gene3D" id="2.40.170.20">
    <property type="entry name" value="TonB-dependent receptor, beta-barrel domain"/>
    <property type="match status" value="1"/>
</dbReference>
<evidence type="ECO:0000256" key="2">
    <source>
        <dbReference type="ARBA" id="ARBA00009810"/>
    </source>
</evidence>
<sequence length="712" mass="77770">MILSKTHMVLAASVAFAGCLSADAALAQDAAGATTLAPIVVTGNAGENPKGAVKGYVAKSSSTASKTGTPLIETQQSVSVITRDQIEAQNAQTLGEVLNYSPGVVGQPYGSDPRFDSPSIRGFDGRQSQFLNGLRLMRTFGASSFEVYGLERVEVLRGPASVMYGQGNPGGMINMISKRPTFDSFGEVGVQVGSHEYYGTFFDVGGPVAGSDTFAYRLTGMGRKAGEQTDFLDNDRYFIAPALTWKPDEDTSLTILTSLQHDNPSTPSGLPAALTLNATNYKLPRDFYVGDKGFDRSSRTLANIGYEFEHRFDETWTFRQNFRYSHFDWEYQALSLSRTNMLDPQTINRTSLMQDEMLNTFNMDNQLQAEFATGGLEHTVLFGLDTRYFDNNTLSVFGTAPGLNIFNPDYNQSFVITPTSRTDVHSDMTQIGLYVQDEIAYENWHATFGLRQDWARTDSRSTNLAGVTTAYDQRDSKLTGRAGLSYLFDNGISPYISYATSFEPIGPINRGTSGGVVVTAPGEPTTGEQVELGVKYQPEGFDGFFTAAVYDLKQQNLVRTVSPGVQEQIGEVHVRGLELEAVASLAEGLDLRAAYTYMDSEVSDTELRPETVPENAASLWLNYTFQPDTALEGLGIGVGMRYVGSRYGNAANTIKMGANILFDAALTYQKNGYKASLNIQNIADEEYLSSCGTFGCYYGEGRSVMGKLSFTW</sequence>
<dbReference type="RefSeq" id="WP_153357311.1">
    <property type="nucleotide sequence ID" value="NZ_JAYKOO010000002.1"/>
</dbReference>
<keyword evidence="12 19" id="KW-0675">Receptor</keyword>
<name>A0A6A8AIJ4_9HYPH</name>
<dbReference type="InterPro" id="IPR037066">
    <property type="entry name" value="Plug_dom_sf"/>
</dbReference>
<evidence type="ECO:0000313" key="20">
    <source>
        <dbReference type="Proteomes" id="UP000435138"/>
    </source>
</evidence>
<evidence type="ECO:0000259" key="18">
    <source>
        <dbReference type="Pfam" id="PF07715"/>
    </source>
</evidence>
<feature type="signal peptide" evidence="16">
    <location>
        <begin position="1"/>
        <end position="27"/>
    </location>
</feature>
<gene>
    <name evidence="19" type="ORF">GAO09_21480</name>
</gene>
<evidence type="ECO:0000256" key="1">
    <source>
        <dbReference type="ARBA" id="ARBA00004571"/>
    </source>
</evidence>
<dbReference type="Gene3D" id="2.170.130.10">
    <property type="entry name" value="TonB-dependent receptor, plug domain"/>
    <property type="match status" value="1"/>
</dbReference>
<dbReference type="InterPro" id="IPR000531">
    <property type="entry name" value="Beta-barrel_TonB"/>
</dbReference>
<evidence type="ECO:0000256" key="14">
    <source>
        <dbReference type="PROSITE-ProRule" id="PRU01360"/>
    </source>
</evidence>
<evidence type="ECO:0000256" key="8">
    <source>
        <dbReference type="ARBA" id="ARBA00023004"/>
    </source>
</evidence>
<keyword evidence="8" id="KW-0408">Iron</keyword>
<evidence type="ECO:0000256" key="15">
    <source>
        <dbReference type="RuleBase" id="RU003357"/>
    </source>
</evidence>
<keyword evidence="9" id="KW-0406">Ion transport</keyword>
<dbReference type="InterPro" id="IPR010105">
    <property type="entry name" value="TonB_sidphr_rcpt"/>
</dbReference>
<comment type="subcellular location">
    <subcellularLocation>
        <location evidence="1 14">Cell outer membrane</location>
        <topology evidence="1 14">Multi-pass membrane protein</topology>
    </subcellularLocation>
</comment>
<dbReference type="CDD" id="cd01347">
    <property type="entry name" value="ligand_gated_channel"/>
    <property type="match status" value="1"/>
</dbReference>
<dbReference type="Pfam" id="PF07715">
    <property type="entry name" value="Plug"/>
    <property type="match status" value="1"/>
</dbReference>
<keyword evidence="6 14" id="KW-0812">Transmembrane</keyword>
<dbReference type="PROSITE" id="PS51257">
    <property type="entry name" value="PROKAR_LIPOPROTEIN"/>
    <property type="match status" value="1"/>
</dbReference>
<dbReference type="Pfam" id="PF00593">
    <property type="entry name" value="TonB_dep_Rec_b-barrel"/>
    <property type="match status" value="1"/>
</dbReference>
<dbReference type="FunFam" id="2.170.130.10:FF:000001">
    <property type="entry name" value="Catecholate siderophore TonB-dependent receptor"/>
    <property type="match status" value="1"/>
</dbReference>
<comment type="similarity">
    <text evidence="2 14 15">Belongs to the TonB-dependent receptor family.</text>
</comment>
<dbReference type="InterPro" id="IPR012910">
    <property type="entry name" value="Plug_dom"/>
</dbReference>
<keyword evidence="20" id="KW-1185">Reference proteome</keyword>
<organism evidence="19 20">
    <name type="scientific">Endobacterium cereale</name>
    <dbReference type="NCBI Taxonomy" id="2663029"/>
    <lineage>
        <taxon>Bacteria</taxon>
        <taxon>Pseudomonadati</taxon>
        <taxon>Pseudomonadota</taxon>
        <taxon>Alphaproteobacteria</taxon>
        <taxon>Hyphomicrobiales</taxon>
        <taxon>Rhizobiaceae</taxon>
        <taxon>Endobacterium</taxon>
    </lineage>
</organism>
<dbReference type="InterPro" id="IPR036942">
    <property type="entry name" value="Beta-barrel_TonB_sf"/>
</dbReference>
<dbReference type="PROSITE" id="PS52016">
    <property type="entry name" value="TONB_DEPENDENT_REC_3"/>
    <property type="match status" value="1"/>
</dbReference>
<dbReference type="FunFam" id="2.40.170.20:FF:000005">
    <property type="entry name" value="TonB-dependent siderophore receptor"/>
    <property type="match status" value="1"/>
</dbReference>
<protein>
    <submittedName>
        <fullName evidence="19">TonB-dependent siderophore receptor</fullName>
    </submittedName>
</protein>
<dbReference type="GO" id="GO:0015344">
    <property type="term" value="F:siderophore uptake transmembrane transporter activity"/>
    <property type="evidence" value="ECO:0007669"/>
    <property type="project" value="TreeGrafter"/>
</dbReference>
<evidence type="ECO:0000256" key="5">
    <source>
        <dbReference type="ARBA" id="ARBA00022496"/>
    </source>
</evidence>
<dbReference type="GO" id="GO:0015891">
    <property type="term" value="P:siderophore transport"/>
    <property type="evidence" value="ECO:0007669"/>
    <property type="project" value="InterPro"/>
</dbReference>
<dbReference type="SUPFAM" id="SSF56935">
    <property type="entry name" value="Porins"/>
    <property type="match status" value="1"/>
</dbReference>
<dbReference type="PANTHER" id="PTHR32552">
    <property type="entry name" value="FERRICHROME IRON RECEPTOR-RELATED"/>
    <property type="match status" value="1"/>
</dbReference>
<evidence type="ECO:0000256" key="6">
    <source>
        <dbReference type="ARBA" id="ARBA00022692"/>
    </source>
</evidence>
<keyword evidence="13 14" id="KW-0998">Cell outer membrane</keyword>
<keyword evidence="10 15" id="KW-0798">TonB box</keyword>
<proteinExistence type="inferred from homology"/>
<evidence type="ECO:0000256" key="13">
    <source>
        <dbReference type="ARBA" id="ARBA00023237"/>
    </source>
</evidence>
<evidence type="ECO:0000256" key="16">
    <source>
        <dbReference type="SAM" id="SignalP"/>
    </source>
</evidence>
<keyword evidence="3 14" id="KW-0813">Transport</keyword>
<evidence type="ECO:0000256" key="10">
    <source>
        <dbReference type="ARBA" id="ARBA00023077"/>
    </source>
</evidence>
<keyword evidence="11 14" id="KW-0472">Membrane</keyword>
<dbReference type="AlphaFoldDB" id="A0A6A8AIJ4"/>
<dbReference type="EMBL" id="WIXI01000048">
    <property type="protein sequence ID" value="MQY48611.1"/>
    <property type="molecule type" value="Genomic_DNA"/>
</dbReference>
<comment type="caution">
    <text evidence="19">The sequence shown here is derived from an EMBL/GenBank/DDBJ whole genome shotgun (WGS) entry which is preliminary data.</text>
</comment>
<feature type="domain" description="TonB-dependent receptor-like beta-barrel" evidence="17">
    <location>
        <begin position="246"/>
        <end position="682"/>
    </location>
</feature>
<feature type="domain" description="TonB-dependent receptor plug" evidence="18">
    <location>
        <begin position="71"/>
        <end position="171"/>
    </location>
</feature>
<evidence type="ECO:0000256" key="7">
    <source>
        <dbReference type="ARBA" id="ARBA00022729"/>
    </source>
</evidence>
<dbReference type="GO" id="GO:0009279">
    <property type="term" value="C:cell outer membrane"/>
    <property type="evidence" value="ECO:0007669"/>
    <property type="project" value="UniProtKB-SubCell"/>
</dbReference>
<dbReference type="NCBIfam" id="TIGR01783">
    <property type="entry name" value="TonB-siderophor"/>
    <property type="match status" value="1"/>
</dbReference>
<evidence type="ECO:0000256" key="3">
    <source>
        <dbReference type="ARBA" id="ARBA00022448"/>
    </source>
</evidence>
<evidence type="ECO:0000256" key="4">
    <source>
        <dbReference type="ARBA" id="ARBA00022452"/>
    </source>
</evidence>
<accession>A0A6A8AIJ4</accession>
<evidence type="ECO:0000259" key="17">
    <source>
        <dbReference type="Pfam" id="PF00593"/>
    </source>
</evidence>